<evidence type="ECO:0000313" key="3">
    <source>
        <dbReference type="Proteomes" id="UP000013776"/>
    </source>
</evidence>
<evidence type="ECO:0008006" key="4">
    <source>
        <dbReference type="Google" id="ProtNLM"/>
    </source>
</evidence>
<gene>
    <name evidence="2" type="ORF">TAPDE_005037</name>
</gene>
<dbReference type="InterPro" id="IPR035979">
    <property type="entry name" value="RBD_domain_sf"/>
</dbReference>
<comment type="caution">
    <text evidence="2">The sequence shown here is derived from an EMBL/GenBank/DDBJ whole genome shotgun (WGS) entry which is preliminary data.</text>
</comment>
<feature type="compositionally biased region" description="Basic and acidic residues" evidence="1">
    <location>
        <begin position="67"/>
        <end position="76"/>
    </location>
</feature>
<dbReference type="VEuPathDB" id="FungiDB:TAPDE_005037"/>
<dbReference type="AlphaFoldDB" id="R4XFL6"/>
<dbReference type="EMBL" id="CAHR02000260">
    <property type="protein sequence ID" value="CCG84556.1"/>
    <property type="molecule type" value="Genomic_DNA"/>
</dbReference>
<keyword evidence="3" id="KW-1185">Reference proteome</keyword>
<evidence type="ECO:0000256" key="1">
    <source>
        <dbReference type="SAM" id="MobiDB-lite"/>
    </source>
</evidence>
<evidence type="ECO:0000313" key="2">
    <source>
        <dbReference type="EMBL" id="CCG84556.1"/>
    </source>
</evidence>
<feature type="region of interest" description="Disordered" evidence="1">
    <location>
        <begin position="18"/>
        <end position="76"/>
    </location>
</feature>
<organism evidence="2 3">
    <name type="scientific">Taphrina deformans (strain PYCC 5710 / ATCC 11124 / CBS 356.35 / IMI 108563 / JCM 9778 / NBRC 8474)</name>
    <name type="common">Peach leaf curl fungus</name>
    <name type="synonym">Lalaria deformans</name>
    <dbReference type="NCBI Taxonomy" id="1097556"/>
    <lineage>
        <taxon>Eukaryota</taxon>
        <taxon>Fungi</taxon>
        <taxon>Dikarya</taxon>
        <taxon>Ascomycota</taxon>
        <taxon>Taphrinomycotina</taxon>
        <taxon>Taphrinomycetes</taxon>
        <taxon>Taphrinales</taxon>
        <taxon>Taphrinaceae</taxon>
        <taxon>Taphrina</taxon>
    </lineage>
</organism>
<reference evidence="2 3" key="1">
    <citation type="journal article" date="2013" name="MBio">
        <title>Genome sequencing of the plant pathogen Taphrina deformans, the causal agent of peach leaf curl.</title>
        <authorList>
            <person name="Cisse O.H."/>
            <person name="Almeida J.M.G.C.F."/>
            <person name="Fonseca A."/>
            <person name="Kumar A.A."/>
            <person name="Salojaervi J."/>
            <person name="Overmyer K."/>
            <person name="Hauser P.M."/>
            <person name="Pagni M."/>
        </authorList>
    </citation>
    <scope>NUCLEOTIDE SEQUENCE [LARGE SCALE GENOMIC DNA]</scope>
    <source>
        <strain evidence="3">PYCC 5710 / ATCC 11124 / CBS 356.35 / IMI 108563 / JCM 9778 / NBRC 8474</strain>
    </source>
</reference>
<accession>R4XFL6</accession>
<dbReference type="GO" id="GO:0003676">
    <property type="term" value="F:nucleic acid binding"/>
    <property type="evidence" value="ECO:0007669"/>
    <property type="project" value="InterPro"/>
</dbReference>
<protein>
    <recommendedName>
        <fullName evidence="4">RRM domain-containing protein</fullName>
    </recommendedName>
</protein>
<dbReference type="Proteomes" id="UP000013776">
    <property type="component" value="Unassembled WGS sequence"/>
</dbReference>
<dbReference type="SUPFAM" id="SSF54928">
    <property type="entry name" value="RNA-binding domain, RBD"/>
    <property type="match status" value="1"/>
</dbReference>
<proteinExistence type="predicted"/>
<feature type="compositionally biased region" description="Polar residues" evidence="1">
    <location>
        <begin position="18"/>
        <end position="34"/>
    </location>
</feature>
<dbReference type="OrthoDB" id="5541797at2759"/>
<sequence>MFASKTCRRLVKNSVTVARTVSTEAPDRGSTQPQRPDPVPDSVPLSRTSGPPSRRADASAGASFSPDRFEGSRRPTQDTKIIHCLIHGTTASFSDITRLLSQGGYRGRLPRDYVLRRGRRERATYLTLEFDSVADASSARIELARQRLNGRPISTHRVPQGRLPPKYDPLHVAPQSGPGKVVSIEGLPYTATEDRLRTALAGYELVDNMDFQIFLLRRVADLSIWLVRLKSEDEAQRLVRNVNCTYYRRRQSGDSFPIKAEVFH</sequence>
<name>R4XFL6_TAPDE</name>